<name>W1N922_9GAMM</name>
<gene>
    <name evidence="2" type="ORF">BJB45_12540</name>
</gene>
<accession>W1N922</accession>
<protein>
    <recommendedName>
        <fullName evidence="4">Cytochrome c family protein</fullName>
    </recommendedName>
</protein>
<dbReference type="EMBL" id="AVBC01000020">
    <property type="protein sequence ID" value="ERL51989.1"/>
    <property type="molecule type" value="Genomic_DNA"/>
</dbReference>
<dbReference type="PATRIC" id="fig|1178482.3.peg.1662"/>
<reference evidence="2 3" key="1">
    <citation type="submission" date="2013-08" db="EMBL/GenBank/DDBJ databases">
        <title>draft genome of Halomonas huanghegensis, strain BJGMM-B45T.</title>
        <authorList>
            <person name="Miao C."/>
            <person name="Wan Y."/>
            <person name="Jin W."/>
        </authorList>
    </citation>
    <scope>NUCLEOTIDE SEQUENCE [LARGE SCALE GENOMIC DNA]</scope>
    <source>
        <strain evidence="2 3">BJGMM-B45</strain>
    </source>
</reference>
<comment type="caution">
    <text evidence="2">The sequence shown here is derived from an EMBL/GenBank/DDBJ whole genome shotgun (WGS) entry which is preliminary data.</text>
</comment>
<evidence type="ECO:0000256" key="1">
    <source>
        <dbReference type="SAM" id="MobiDB-lite"/>
    </source>
</evidence>
<evidence type="ECO:0008006" key="4">
    <source>
        <dbReference type="Google" id="ProtNLM"/>
    </source>
</evidence>
<feature type="region of interest" description="Disordered" evidence="1">
    <location>
        <begin position="1"/>
        <end position="25"/>
    </location>
</feature>
<evidence type="ECO:0000313" key="2">
    <source>
        <dbReference type="EMBL" id="ERL51989.1"/>
    </source>
</evidence>
<proteinExistence type="predicted"/>
<dbReference type="AlphaFoldDB" id="W1N922"/>
<dbReference type="Proteomes" id="UP000019113">
    <property type="component" value="Unassembled WGS sequence"/>
</dbReference>
<dbReference type="STRING" id="1178482.AR456_14565"/>
<dbReference type="RefSeq" id="WP_021818625.1">
    <property type="nucleotide sequence ID" value="NZ_AVBC01000020.1"/>
</dbReference>
<sequence>MHGQWTDNKDREPQGTLDQQVRSQPPLKHRYHARLALIGLAACSLSASLPAQEASQAEHAGAAADSLPQLSSTIPLEVTSTVNPPTLESLQHDFDVFSWQSFIALNWPATDDGQPNNNMVIGQDPGGPVVWQGWRESRSIFLPGGAQPPAWGDNSSVPEACQSVDPSSIPPGTIYLTQVGKTPDVLDESEEPFETGPLIDQNGQYTRFEILTNEAMFNYVRDNQLYSKAGQQTFDKDNEVGFPSSATATNTVGSIMLKAAWIKMGGNYDETKYHTSYALVYNNPAEQPGVTADCSLEKVGLVGFHIAHKTKKEPQWVWSTFEHVANVPTQGEAPQLSAYNFYNASCTDCPVNEPPARPWNPANPHTPPSQIERVIPISADTRALNDLYHRALTAAEPDSVWVNYELVSTQWPTNAESKTDPTGVPAPSFLANTTLETYIQGQVRQTSSSCMACHNNASDTTGKPSDFTYLLQRAQ</sequence>
<keyword evidence="3" id="KW-1185">Reference proteome</keyword>
<evidence type="ECO:0000313" key="3">
    <source>
        <dbReference type="Proteomes" id="UP000019113"/>
    </source>
</evidence>
<dbReference type="eggNOG" id="COG3258">
    <property type="taxonomic scope" value="Bacteria"/>
</dbReference>
<organism evidence="2 3">
    <name type="scientific">Halomonas huangheensis</name>
    <dbReference type="NCBI Taxonomy" id="1178482"/>
    <lineage>
        <taxon>Bacteria</taxon>
        <taxon>Pseudomonadati</taxon>
        <taxon>Pseudomonadota</taxon>
        <taxon>Gammaproteobacteria</taxon>
        <taxon>Oceanospirillales</taxon>
        <taxon>Halomonadaceae</taxon>
        <taxon>Halomonas</taxon>
    </lineage>
</organism>